<dbReference type="AlphaFoldDB" id="A0A3A8KJC4"/>
<keyword evidence="7 12" id="KW-0274">FAD</keyword>
<keyword evidence="6 12" id="KW-0662">Pyridine nucleotide biosynthesis</keyword>
<evidence type="ECO:0000256" key="5">
    <source>
        <dbReference type="ARBA" id="ARBA00022630"/>
    </source>
</evidence>
<keyword evidence="8 12" id="KW-0560">Oxidoreductase</keyword>
<dbReference type="SUPFAM" id="SSF56425">
    <property type="entry name" value="Succinate dehydrogenase/fumarate reductase flavoprotein, catalytic domain"/>
    <property type="match status" value="1"/>
</dbReference>
<organism evidence="17 18">
    <name type="scientific">Corallococcus carmarthensis</name>
    <dbReference type="NCBI Taxonomy" id="2316728"/>
    <lineage>
        <taxon>Bacteria</taxon>
        <taxon>Pseudomonadati</taxon>
        <taxon>Myxococcota</taxon>
        <taxon>Myxococcia</taxon>
        <taxon>Myxococcales</taxon>
        <taxon>Cystobacterineae</taxon>
        <taxon>Myxococcaceae</taxon>
        <taxon>Corallococcus</taxon>
    </lineage>
</organism>
<evidence type="ECO:0000256" key="14">
    <source>
        <dbReference type="SAM" id="MobiDB-lite"/>
    </source>
</evidence>
<comment type="similarity">
    <text evidence="3 12">Belongs to the FAD-dependent oxidoreductase 2 family. NadB subfamily.</text>
</comment>
<keyword evidence="18" id="KW-1185">Reference proteome</keyword>
<comment type="subcellular location">
    <subcellularLocation>
        <location evidence="12">Cytoplasm</location>
    </subcellularLocation>
</comment>
<dbReference type="PIRSF" id="PIRSF000171">
    <property type="entry name" value="SDHA_APRA_LASPO"/>
    <property type="match status" value="1"/>
</dbReference>
<dbReference type="SUPFAM" id="SSF51905">
    <property type="entry name" value="FAD/NAD(P)-binding domain"/>
    <property type="match status" value="1"/>
</dbReference>
<evidence type="ECO:0000259" key="15">
    <source>
        <dbReference type="Pfam" id="PF00890"/>
    </source>
</evidence>
<dbReference type="UniPathway" id="UPA00253">
    <property type="reaction ID" value="UER00326"/>
</dbReference>
<evidence type="ECO:0000313" key="17">
    <source>
        <dbReference type="EMBL" id="RKH04301.1"/>
    </source>
</evidence>
<comment type="pathway">
    <text evidence="2 12">Cofactor biosynthesis; NAD(+) biosynthesis; iminoaspartate from L-aspartate (oxidase route): step 1/1.</text>
</comment>
<evidence type="ECO:0000256" key="13">
    <source>
        <dbReference type="SAM" id="Coils"/>
    </source>
</evidence>
<dbReference type="Gene3D" id="3.50.50.60">
    <property type="entry name" value="FAD/NAD(P)-binding domain"/>
    <property type="match status" value="1"/>
</dbReference>
<feature type="domain" description="FAD-dependent oxidoreductase 2 FAD-binding" evidence="15">
    <location>
        <begin position="6"/>
        <end position="382"/>
    </location>
</feature>
<dbReference type="PRINTS" id="PR00411">
    <property type="entry name" value="PNDRDTASEI"/>
</dbReference>
<evidence type="ECO:0000256" key="3">
    <source>
        <dbReference type="ARBA" id="ARBA00008562"/>
    </source>
</evidence>
<dbReference type="NCBIfam" id="NF006567">
    <property type="entry name" value="PRK09077.1"/>
    <property type="match status" value="1"/>
</dbReference>
<dbReference type="PANTHER" id="PTHR42716:SF2">
    <property type="entry name" value="L-ASPARTATE OXIDASE, CHLOROPLASTIC"/>
    <property type="match status" value="1"/>
</dbReference>
<dbReference type="OrthoDB" id="9806724at2"/>
<dbReference type="Proteomes" id="UP000268313">
    <property type="component" value="Unassembled WGS sequence"/>
</dbReference>
<keyword evidence="13" id="KW-0175">Coiled coil</keyword>
<dbReference type="SUPFAM" id="SSF46977">
    <property type="entry name" value="Succinate dehydrogenase/fumarate reductase flavoprotein C-terminal domain"/>
    <property type="match status" value="1"/>
</dbReference>
<evidence type="ECO:0000256" key="9">
    <source>
        <dbReference type="ARBA" id="ARBA00048305"/>
    </source>
</evidence>
<dbReference type="Gene3D" id="1.20.58.100">
    <property type="entry name" value="Fumarate reductase/succinate dehydrogenase flavoprotein-like, C-terminal domain"/>
    <property type="match status" value="1"/>
</dbReference>
<dbReference type="Pfam" id="PF02910">
    <property type="entry name" value="Succ_DH_flav_C"/>
    <property type="match status" value="1"/>
</dbReference>
<feature type="active site" description="Proton acceptor" evidence="11">
    <location>
        <position position="280"/>
    </location>
</feature>
<gene>
    <name evidence="17" type="ORF">D7X32_11555</name>
</gene>
<feature type="region of interest" description="Disordered" evidence="14">
    <location>
        <begin position="509"/>
        <end position="528"/>
    </location>
</feature>
<dbReference type="GO" id="GO:0034628">
    <property type="term" value="P:'de novo' NAD+ biosynthetic process from L-aspartate"/>
    <property type="evidence" value="ECO:0007669"/>
    <property type="project" value="TreeGrafter"/>
</dbReference>
<accession>A0A3A8KJC4</accession>
<feature type="compositionally biased region" description="Basic and acidic residues" evidence="14">
    <location>
        <begin position="511"/>
        <end position="528"/>
    </location>
</feature>
<dbReference type="Gene3D" id="3.90.700.10">
    <property type="entry name" value="Succinate dehydrogenase/fumarate reductase flavoprotein, catalytic domain"/>
    <property type="match status" value="1"/>
</dbReference>
<dbReference type="InterPro" id="IPR003953">
    <property type="entry name" value="FAD-dep_OxRdtase_2_FAD-bd"/>
</dbReference>
<dbReference type="PANTHER" id="PTHR42716">
    <property type="entry name" value="L-ASPARTATE OXIDASE"/>
    <property type="match status" value="1"/>
</dbReference>
<comment type="cofactor">
    <cofactor evidence="1 12">
        <name>FAD</name>
        <dbReference type="ChEBI" id="CHEBI:57692"/>
    </cofactor>
</comment>
<evidence type="ECO:0000259" key="16">
    <source>
        <dbReference type="Pfam" id="PF02910"/>
    </source>
</evidence>
<protein>
    <recommendedName>
        <fullName evidence="4 10">L-aspartate oxidase</fullName>
        <ecNumber evidence="4 10">1.4.3.16</ecNumber>
    </recommendedName>
</protein>
<evidence type="ECO:0000256" key="12">
    <source>
        <dbReference type="RuleBase" id="RU362049"/>
    </source>
</evidence>
<dbReference type="EC" id="1.4.3.16" evidence="4 10"/>
<sequence>MPHRFDFLVMGGGVAGLSFALQAARHGTVAVLTKRERGEGNTAYAQGGIASVLAPTDTFDAHIEDTLVAGAGLCHRDAVEVTVREGPTRLRELVALGAEFDRHGGEFDLTREGGHSARRVIHSGDITGREVQRALLAACDEQPNITFFQNTAAIDLILDRRPHAPSGSRCVGAYALLEDGSIERFLSKVTVLATGGAGKVYLYTSNPDVATGDGVAMAYRAGARVANMEFYQFHPTCLFHPEAKSFLISEALRGEGGKLRLKGGQTFMDRYHPMRDLAPRDVVARAIDAELKRTGNDCVYLDMTHLGRAYLTERFPNIYATCKAFNIDMAVQPIPVVPAAHYQCGGVVTDLHGRTNIPGLYAIGEVSCTGLHGANRLASNSLLEGLVFGHRAVQVAAEELSSLSLPKEDPPAWDSGSAVDSDESVVVTHNWDEIRRLMWNYVGIVRTDKRLMRARRRLELLREEIRDYYWRFKVTRDVIELRNIAEVAHLIVDCASRRKESRGLHYTLDYPHTDEHQGTRDTVLSREL</sequence>
<dbReference type="PRINTS" id="PR00368">
    <property type="entry name" value="FADPNR"/>
</dbReference>
<dbReference type="InterPro" id="IPR005288">
    <property type="entry name" value="NadB"/>
</dbReference>
<name>A0A3A8KJC4_9BACT</name>
<comment type="caution">
    <text evidence="17">The sequence shown here is derived from an EMBL/GenBank/DDBJ whole genome shotgun (WGS) entry which is preliminary data.</text>
</comment>
<reference evidence="18" key="1">
    <citation type="submission" date="2018-09" db="EMBL/GenBank/DDBJ databases">
        <authorList>
            <person name="Livingstone P.G."/>
            <person name="Whitworth D.E."/>
        </authorList>
    </citation>
    <scope>NUCLEOTIDE SEQUENCE [LARGE SCALE GENOMIC DNA]</scope>
    <source>
        <strain evidence="18">CA043D</strain>
    </source>
</reference>
<dbReference type="InterPro" id="IPR037099">
    <property type="entry name" value="Fum_R/Succ_DH_flav-like_C_sf"/>
</dbReference>
<dbReference type="NCBIfam" id="TIGR00551">
    <property type="entry name" value="nadB"/>
    <property type="match status" value="1"/>
</dbReference>
<dbReference type="GO" id="GO:0005737">
    <property type="term" value="C:cytoplasm"/>
    <property type="evidence" value="ECO:0007669"/>
    <property type="project" value="UniProtKB-SubCell"/>
</dbReference>
<dbReference type="InterPro" id="IPR036188">
    <property type="entry name" value="FAD/NAD-bd_sf"/>
</dbReference>
<evidence type="ECO:0000256" key="4">
    <source>
        <dbReference type="ARBA" id="ARBA00012173"/>
    </source>
</evidence>
<dbReference type="EMBL" id="RAWE01000030">
    <property type="protein sequence ID" value="RKH04301.1"/>
    <property type="molecule type" value="Genomic_DNA"/>
</dbReference>
<evidence type="ECO:0000256" key="6">
    <source>
        <dbReference type="ARBA" id="ARBA00022642"/>
    </source>
</evidence>
<dbReference type="RefSeq" id="WP_120602578.1">
    <property type="nucleotide sequence ID" value="NZ_JABFJX010000012.1"/>
</dbReference>
<evidence type="ECO:0000256" key="10">
    <source>
        <dbReference type="NCBIfam" id="TIGR00551"/>
    </source>
</evidence>
<dbReference type="GO" id="GO:0008734">
    <property type="term" value="F:L-aspartate oxidase activity"/>
    <property type="evidence" value="ECO:0007669"/>
    <property type="project" value="UniProtKB-UniRule"/>
</dbReference>
<comment type="catalytic activity">
    <reaction evidence="9">
        <text>L-aspartate + O2 = iminosuccinate + H2O2</text>
        <dbReference type="Rhea" id="RHEA:25876"/>
        <dbReference type="ChEBI" id="CHEBI:15379"/>
        <dbReference type="ChEBI" id="CHEBI:16240"/>
        <dbReference type="ChEBI" id="CHEBI:29991"/>
        <dbReference type="ChEBI" id="CHEBI:77875"/>
        <dbReference type="EC" id="1.4.3.16"/>
    </reaction>
    <physiologicalReaction direction="left-to-right" evidence="9">
        <dbReference type="Rhea" id="RHEA:25877"/>
    </physiologicalReaction>
</comment>
<evidence type="ECO:0000256" key="2">
    <source>
        <dbReference type="ARBA" id="ARBA00004950"/>
    </source>
</evidence>
<dbReference type="FunFam" id="3.90.700.10:FF:000002">
    <property type="entry name" value="L-aspartate oxidase"/>
    <property type="match status" value="1"/>
</dbReference>
<evidence type="ECO:0000313" key="18">
    <source>
        <dbReference type="Proteomes" id="UP000268313"/>
    </source>
</evidence>
<dbReference type="FunFam" id="1.20.58.100:FF:000002">
    <property type="entry name" value="L-aspartate oxidase"/>
    <property type="match status" value="1"/>
</dbReference>
<feature type="coiled-coil region" evidence="13">
    <location>
        <begin position="444"/>
        <end position="471"/>
    </location>
</feature>
<evidence type="ECO:0000256" key="7">
    <source>
        <dbReference type="ARBA" id="ARBA00022827"/>
    </source>
</evidence>
<feature type="domain" description="Fumarate reductase/succinate dehydrogenase flavoprotein-like C-terminal" evidence="16">
    <location>
        <begin position="432"/>
        <end position="523"/>
    </location>
</feature>
<dbReference type="InterPro" id="IPR027477">
    <property type="entry name" value="Succ_DH/fumarate_Rdtase_cat_sf"/>
</dbReference>
<keyword evidence="5 12" id="KW-0285">Flavoprotein</keyword>
<comment type="function">
    <text evidence="12">Catalyzes the oxidation of L-aspartate to iminoaspartate.</text>
</comment>
<dbReference type="Pfam" id="PF00890">
    <property type="entry name" value="FAD_binding_2"/>
    <property type="match status" value="1"/>
</dbReference>
<proteinExistence type="inferred from homology"/>
<evidence type="ECO:0000256" key="8">
    <source>
        <dbReference type="ARBA" id="ARBA00023002"/>
    </source>
</evidence>
<evidence type="ECO:0000256" key="11">
    <source>
        <dbReference type="PIRSR" id="PIRSR000171-1"/>
    </source>
</evidence>
<dbReference type="InterPro" id="IPR015939">
    <property type="entry name" value="Fum_Rdtase/Succ_DH_flav-like_C"/>
</dbReference>
<evidence type="ECO:0000256" key="1">
    <source>
        <dbReference type="ARBA" id="ARBA00001974"/>
    </source>
</evidence>